<dbReference type="AlphaFoldDB" id="A0A4U5MIM9"/>
<evidence type="ECO:0000256" key="1">
    <source>
        <dbReference type="SAM" id="MobiDB-lite"/>
    </source>
</evidence>
<reference evidence="2 3" key="2">
    <citation type="journal article" date="2019" name="G3 (Bethesda)">
        <title>Hybrid Assembly of the Genome of the Entomopathogenic Nematode Steinernema carpocapsae Identifies the X-Chromosome.</title>
        <authorList>
            <person name="Serra L."/>
            <person name="Macchietto M."/>
            <person name="Macias-Munoz A."/>
            <person name="McGill C.J."/>
            <person name="Rodriguez I.M."/>
            <person name="Rodriguez B."/>
            <person name="Murad R."/>
            <person name="Mortazavi A."/>
        </authorList>
    </citation>
    <scope>NUCLEOTIDE SEQUENCE [LARGE SCALE GENOMIC DNA]</scope>
    <source>
        <strain evidence="2 3">ALL</strain>
    </source>
</reference>
<feature type="compositionally biased region" description="Basic residues" evidence="1">
    <location>
        <begin position="1"/>
        <end position="14"/>
    </location>
</feature>
<organism evidence="2 3">
    <name type="scientific">Steinernema carpocapsae</name>
    <name type="common">Entomopathogenic nematode</name>
    <dbReference type="NCBI Taxonomy" id="34508"/>
    <lineage>
        <taxon>Eukaryota</taxon>
        <taxon>Metazoa</taxon>
        <taxon>Ecdysozoa</taxon>
        <taxon>Nematoda</taxon>
        <taxon>Chromadorea</taxon>
        <taxon>Rhabditida</taxon>
        <taxon>Tylenchina</taxon>
        <taxon>Panagrolaimomorpha</taxon>
        <taxon>Strongyloidoidea</taxon>
        <taxon>Steinernematidae</taxon>
        <taxon>Steinernema</taxon>
    </lineage>
</organism>
<reference evidence="2 3" key="1">
    <citation type="journal article" date="2015" name="Genome Biol.">
        <title>Comparative genomics of Steinernema reveals deeply conserved gene regulatory networks.</title>
        <authorList>
            <person name="Dillman A.R."/>
            <person name="Macchietto M."/>
            <person name="Porter C.F."/>
            <person name="Rogers A."/>
            <person name="Williams B."/>
            <person name="Antoshechkin I."/>
            <person name="Lee M.M."/>
            <person name="Goodwin Z."/>
            <person name="Lu X."/>
            <person name="Lewis E.E."/>
            <person name="Goodrich-Blair H."/>
            <person name="Stock S.P."/>
            <person name="Adams B.J."/>
            <person name="Sternberg P.W."/>
            <person name="Mortazavi A."/>
        </authorList>
    </citation>
    <scope>NUCLEOTIDE SEQUENCE [LARGE SCALE GENOMIC DNA]</scope>
    <source>
        <strain evidence="2 3">ALL</strain>
    </source>
</reference>
<dbReference type="EMBL" id="AZBU02000007">
    <property type="protein sequence ID" value="TKR69201.1"/>
    <property type="molecule type" value="Genomic_DNA"/>
</dbReference>
<feature type="region of interest" description="Disordered" evidence="1">
    <location>
        <begin position="86"/>
        <end position="112"/>
    </location>
</feature>
<protein>
    <submittedName>
        <fullName evidence="2">Uncharacterized protein</fullName>
    </submittedName>
</protein>
<accession>A0A4U5MIM9</accession>
<proteinExistence type="predicted"/>
<feature type="compositionally biased region" description="Basic and acidic residues" evidence="1">
    <location>
        <begin position="90"/>
        <end position="112"/>
    </location>
</feature>
<name>A0A4U5MIM9_STECR</name>
<evidence type="ECO:0000313" key="2">
    <source>
        <dbReference type="EMBL" id="TKR69201.1"/>
    </source>
</evidence>
<keyword evidence="3" id="KW-1185">Reference proteome</keyword>
<feature type="region of interest" description="Disordered" evidence="1">
    <location>
        <begin position="1"/>
        <end position="34"/>
    </location>
</feature>
<gene>
    <name evidence="2" type="ORF">L596_021385</name>
</gene>
<sequence>MMSPKTKTKNKKSQQARANETAETSADGPAQNEEFGVVYVNTDIKIQSSIRMLAQRTGFPDSSGLCSLARQSGVISSLLLANARSVSLKNDAKPTGRSSYDRNESPDTNECRHTRRDYAYQFLGAGLMSPKGADNLY</sequence>
<comment type="caution">
    <text evidence="2">The sequence shown here is derived from an EMBL/GenBank/DDBJ whole genome shotgun (WGS) entry which is preliminary data.</text>
</comment>
<dbReference type="Proteomes" id="UP000298663">
    <property type="component" value="Unassembled WGS sequence"/>
</dbReference>
<feature type="compositionally biased region" description="Polar residues" evidence="1">
    <location>
        <begin position="15"/>
        <end position="24"/>
    </location>
</feature>
<evidence type="ECO:0000313" key="3">
    <source>
        <dbReference type="Proteomes" id="UP000298663"/>
    </source>
</evidence>